<keyword evidence="1" id="KW-0732">Signal</keyword>
<dbReference type="AlphaFoldDB" id="A0AAI8TYK3"/>
<protein>
    <recommendedName>
        <fullName evidence="4">CAP domain-containing protein</fullName>
    </recommendedName>
</protein>
<gene>
    <name evidence="2" type="ORF">hbim_05242</name>
</gene>
<proteinExistence type="predicted"/>
<feature type="chain" id="PRO_5042477188" description="CAP domain-containing protein" evidence="1">
    <location>
        <begin position="29"/>
        <end position="161"/>
    </location>
</feature>
<evidence type="ECO:0000313" key="3">
    <source>
        <dbReference type="Proteomes" id="UP001241092"/>
    </source>
</evidence>
<evidence type="ECO:0008006" key="4">
    <source>
        <dbReference type="Google" id="ProtNLM"/>
    </source>
</evidence>
<sequence>MIRTRARRLGTATVVCAALSTAAPVAHADNTRFNNSVVSNVFTIRRQAGCTDDIKVDTRLRLAAQWHTNDVLNNRQLDGDVGSDGSTPQTRAAAAGFAGPVAETVGINSALAMSGIELMNQWFGNPAYLAIMRDCANSVMGVWSENSLDRTVVVAVYGRPE</sequence>
<dbReference type="CDD" id="cd05379">
    <property type="entry name" value="CAP_bacterial"/>
    <property type="match status" value="1"/>
</dbReference>
<dbReference type="Proteomes" id="UP001241092">
    <property type="component" value="Chromosome"/>
</dbReference>
<dbReference type="EMBL" id="AP027452">
    <property type="protein sequence ID" value="BDY31290.1"/>
    <property type="molecule type" value="Genomic_DNA"/>
</dbReference>
<dbReference type="PANTHER" id="PTHR31157:SF1">
    <property type="entry name" value="SCP DOMAIN-CONTAINING PROTEIN"/>
    <property type="match status" value="1"/>
</dbReference>
<dbReference type="Gene3D" id="3.40.33.10">
    <property type="entry name" value="CAP"/>
    <property type="match status" value="1"/>
</dbReference>
<dbReference type="PANTHER" id="PTHR31157">
    <property type="entry name" value="SCP DOMAIN-CONTAINING PROTEIN"/>
    <property type="match status" value="1"/>
</dbReference>
<feature type="signal peptide" evidence="1">
    <location>
        <begin position="1"/>
        <end position="28"/>
    </location>
</feature>
<evidence type="ECO:0000256" key="1">
    <source>
        <dbReference type="SAM" id="SignalP"/>
    </source>
</evidence>
<organism evidence="2 3">
    <name type="scientific">Mycolicibacterium mageritense</name>
    <name type="common">Mycobacterium mageritense</name>
    <dbReference type="NCBI Taxonomy" id="53462"/>
    <lineage>
        <taxon>Bacteria</taxon>
        <taxon>Bacillati</taxon>
        <taxon>Actinomycetota</taxon>
        <taxon>Actinomycetes</taxon>
        <taxon>Mycobacteriales</taxon>
        <taxon>Mycobacteriaceae</taxon>
        <taxon>Mycolicibacterium</taxon>
    </lineage>
</organism>
<dbReference type="InterPro" id="IPR035940">
    <property type="entry name" value="CAP_sf"/>
</dbReference>
<dbReference type="RefSeq" id="WP_276823252.1">
    <property type="nucleotide sequence ID" value="NZ_AP027452.1"/>
</dbReference>
<name>A0AAI8TYK3_MYCME</name>
<evidence type="ECO:0000313" key="2">
    <source>
        <dbReference type="EMBL" id="BDY31290.1"/>
    </source>
</evidence>
<reference evidence="2" key="1">
    <citation type="submission" date="2023-03" db="EMBL/GenBank/DDBJ databases">
        <title>Draft genome sequence of a Mycolicibacterium mageritense strain H4_3_1 isolated from a hybrid biological-inorganic system reactor.</title>
        <authorList>
            <person name="Feng X."/>
            <person name="Kazama D."/>
            <person name="Sato K."/>
            <person name="Kobayashi H."/>
        </authorList>
    </citation>
    <scope>NUCLEOTIDE SEQUENCE</scope>
    <source>
        <strain evidence="2">H4_3_1</strain>
    </source>
</reference>
<accession>A0AAI8TYK3</accession>